<proteinExistence type="predicted"/>
<evidence type="ECO:0000256" key="7">
    <source>
        <dbReference type="SAM" id="MobiDB-lite"/>
    </source>
</evidence>
<dbReference type="SMART" id="SM00408">
    <property type="entry name" value="IGc2"/>
    <property type="match status" value="3"/>
</dbReference>
<evidence type="ECO:0000313" key="10">
    <source>
        <dbReference type="EMBL" id="KAG5841588.1"/>
    </source>
</evidence>
<protein>
    <submittedName>
        <fullName evidence="10">Uncharacterized protein</fullName>
    </submittedName>
</protein>
<dbReference type="Proteomes" id="UP001044222">
    <property type="component" value="Chromosome 9"/>
</dbReference>
<dbReference type="GO" id="GO:0005198">
    <property type="term" value="F:structural molecule activity"/>
    <property type="evidence" value="ECO:0007669"/>
    <property type="project" value="UniProtKB-ARBA"/>
</dbReference>
<keyword evidence="4" id="KW-0677">Repeat</keyword>
<comment type="subcellular location">
    <subcellularLocation>
        <location evidence="1">Cytoplasm</location>
    </subcellularLocation>
</comment>
<dbReference type="SMART" id="SM00060">
    <property type="entry name" value="FN3"/>
    <property type="match status" value="5"/>
</dbReference>
<dbReference type="InterPro" id="IPR013783">
    <property type="entry name" value="Ig-like_fold"/>
</dbReference>
<feature type="domain" description="Ig-like" evidence="8">
    <location>
        <begin position="913"/>
        <end position="999"/>
    </location>
</feature>
<dbReference type="SUPFAM" id="SSF48726">
    <property type="entry name" value="Immunoglobulin"/>
    <property type="match status" value="4"/>
</dbReference>
<keyword evidence="11" id="KW-1185">Reference proteome</keyword>
<comment type="caution">
    <text evidence="10">The sequence shown here is derived from an EMBL/GenBank/DDBJ whole genome shotgun (WGS) entry which is preliminary data.</text>
</comment>
<evidence type="ECO:0000256" key="6">
    <source>
        <dbReference type="ARBA" id="ARBA00023319"/>
    </source>
</evidence>
<dbReference type="PANTHER" id="PTHR13817:SF16">
    <property type="entry name" value="MYOMESIN-1"/>
    <property type="match status" value="1"/>
</dbReference>
<sequence>MSGSTSVSHARHHRRAERRVQSSKVEKSVSQTHQSSSRVSSARYSSGMKASLHSMKGQEVTLRALPQRVKPFCLAVDEDTEIIGYVVPAFRTRHALVQQEAHEESLGQIAMRQMFSRQTESMEVQQVHRVEKKSREVMIRESANLITLKRKILEKEEFERKMNKDSLTHTPEFIVKPKSYTVWENQTVKLHCTVAGWPKPRVTWYKNNVCIDPKAHPEKYTVESTYNMHSLEIKNCAFEDTAQCLPPLCVSGAGSQPSRYKEDVILHPAKPHGFCAEFGVTFEAHIMDKFSVSFGREGQTLSLGCTVVVYPTVKRYQPDVLWYRNNTLLKPSKWVSMHWSGQKASLTLPHLNKEDEGLYTLRVNTKSGYNSHSAYVFVRDADVEVEGAPVAPLDVHCHDVNKDYVVVTWKHPAVEGASSILGYFVDRCEMGSSYWAQCNDTPVKFARFPVTGLVEGRTYSFRVRAINHFGISHPSRTSEPVLAMDPSDRARRGHPLAPWTAQIIVTEEEPAAGVVPGKPSDLAVTEATKSYVVLSWNPPGQRGHEGLMYYVEKLISGTETWQRVNTEMPVRSPRFALFDLAEGNSYSFRVRCVNSAGVGEPSDATAEITVGDKLDLPQAPSHVVPIRLTDSAMVVTWSSTQETEEFLGYYIDYSVVGSNVWTPCNNNPVKGNRFVCHGLNAGDTCVFRVKAVNVAGYSLNSEESEKALIKAAICEVQESVRDYKVLTWEESTLDGGAEVTGYFLDYRTVTGGVKGQWHELNTKAIKERSYKAENLKENVFYEFSVRAINQAGVSESSLACPPTECKEFTITVPGTPHSLHVQEVRSDSLVLLWEPPVYQGRTAVTGFYVDIREAESSEEAWQGVNEKATTKKYLKVEGLKEGVSYVMRVCAQNLAGVGEPAELSDSVLALTRPGTHEIYVDVDDDGVISMIFECSEMSAESQFVWSKNYVESVDASRLKIETSGGRSRAIFTDPSLEDLAIYSCVVTNTDGVSSSYTLTEEGLKRLLDISHDHKFPTIPFTSELAVELQEKGRVRFWMQMEKFTPNCEVEYVFNNNIIAQGEKYTMNFDKKTGIIEMFMDSLEVQDEGTFTFQMVDGKATGCSSVVLIGDEFREMQKKSEFERKEWVRKQGPHFVEYLSFEVTAECNVLLKAKVGNLSRETDITWYKDGLEVEEQDNLSFTDGILALNIAKCGFKRTAGSDSESDDADLFPKEENIETEAKISKKDAGIYEVQLKDSRGKDKSTLDLTDKGFQELMNEVFRVIANSATELSVTSTEEGIILHTTVVYYLEDLRVGWLYKDAKITQSKHLEAGITGEELWLKINEPTEKDKGKYAIDIFDGKAGVRRVYELAGQAWEEAFAEFQRLKAAAIAERNRARVVGGLPDVVTIQEGKSLNLTGNVWGDPAPQVQWLKNQVDISTDDRYVLKFEAGKFASITIPSVTPPDSGKYSLVVTNKYGTESGNFTVSVYIPEAEEEEGEQDEKDKKEKDKDTEKDKKVKK</sequence>
<keyword evidence="3" id="KW-0963">Cytoplasm</keyword>
<dbReference type="InterPro" id="IPR013098">
    <property type="entry name" value="Ig_I-set"/>
</dbReference>
<evidence type="ECO:0000259" key="8">
    <source>
        <dbReference type="PROSITE" id="PS50835"/>
    </source>
</evidence>
<dbReference type="InterPro" id="IPR036179">
    <property type="entry name" value="Ig-like_dom_sf"/>
</dbReference>
<accession>A0A9D3RSP3</accession>
<evidence type="ECO:0000256" key="2">
    <source>
        <dbReference type="ARBA" id="ARBA00022433"/>
    </source>
</evidence>
<dbReference type="FunFam" id="2.60.40.10:FF:000192">
    <property type="entry name" value="Myomesin 1"/>
    <property type="match status" value="1"/>
</dbReference>
<dbReference type="InterPro" id="IPR050964">
    <property type="entry name" value="Striated_Muscle_Regulatory"/>
</dbReference>
<feature type="domain" description="Fibronectin type-III" evidence="9">
    <location>
        <begin position="619"/>
        <end position="708"/>
    </location>
</feature>
<evidence type="ECO:0000256" key="1">
    <source>
        <dbReference type="ARBA" id="ARBA00004496"/>
    </source>
</evidence>
<dbReference type="PANTHER" id="PTHR13817">
    <property type="entry name" value="TITIN"/>
    <property type="match status" value="1"/>
</dbReference>
<feature type="compositionally biased region" description="Basic and acidic residues" evidence="7">
    <location>
        <begin position="18"/>
        <end position="27"/>
    </location>
</feature>
<dbReference type="Gene3D" id="2.60.40.10">
    <property type="entry name" value="Immunoglobulins"/>
    <property type="match status" value="12"/>
</dbReference>
<feature type="domain" description="Ig-like" evidence="8">
    <location>
        <begin position="171"/>
        <end position="242"/>
    </location>
</feature>
<feature type="compositionally biased region" description="Low complexity" evidence="7">
    <location>
        <begin position="28"/>
        <end position="46"/>
    </location>
</feature>
<evidence type="ECO:0000256" key="4">
    <source>
        <dbReference type="ARBA" id="ARBA00022737"/>
    </source>
</evidence>
<feature type="domain" description="Fibronectin type-III" evidence="9">
    <location>
        <begin position="815"/>
        <end position="914"/>
    </location>
</feature>
<feature type="domain" description="Ig-like" evidence="8">
    <location>
        <begin position="297"/>
        <end position="377"/>
    </location>
</feature>
<dbReference type="InterPro" id="IPR003598">
    <property type="entry name" value="Ig_sub2"/>
</dbReference>
<dbReference type="Pfam" id="PF07679">
    <property type="entry name" value="I-set"/>
    <property type="match status" value="3"/>
</dbReference>
<dbReference type="SMART" id="SM00409">
    <property type="entry name" value="IG"/>
    <property type="match status" value="4"/>
</dbReference>
<feature type="region of interest" description="Disordered" evidence="7">
    <location>
        <begin position="1466"/>
        <end position="1499"/>
    </location>
</feature>
<dbReference type="Pfam" id="PF00041">
    <property type="entry name" value="fn3"/>
    <property type="match status" value="5"/>
</dbReference>
<feature type="domain" description="Ig-like" evidence="8">
    <location>
        <begin position="1388"/>
        <end position="1466"/>
    </location>
</feature>
<feature type="domain" description="Fibronectin type-III" evidence="9">
    <location>
        <begin position="391"/>
        <end position="486"/>
    </location>
</feature>
<dbReference type="InterPro" id="IPR003961">
    <property type="entry name" value="FN3_dom"/>
</dbReference>
<dbReference type="CDD" id="cd00096">
    <property type="entry name" value="Ig"/>
    <property type="match status" value="2"/>
</dbReference>
<organism evidence="10 11">
    <name type="scientific">Anguilla anguilla</name>
    <name type="common">European freshwater eel</name>
    <name type="synonym">Muraena anguilla</name>
    <dbReference type="NCBI Taxonomy" id="7936"/>
    <lineage>
        <taxon>Eukaryota</taxon>
        <taxon>Metazoa</taxon>
        <taxon>Chordata</taxon>
        <taxon>Craniata</taxon>
        <taxon>Vertebrata</taxon>
        <taxon>Euteleostomi</taxon>
        <taxon>Actinopterygii</taxon>
        <taxon>Neopterygii</taxon>
        <taxon>Teleostei</taxon>
        <taxon>Anguilliformes</taxon>
        <taxon>Anguillidae</taxon>
        <taxon>Anguilla</taxon>
    </lineage>
</organism>
<dbReference type="FunFam" id="2.60.40.10:FF:000134">
    <property type="entry name" value="Myomesin 1"/>
    <property type="match status" value="1"/>
</dbReference>
<dbReference type="FunFam" id="2.60.40.10:FF:000197">
    <property type="entry name" value="Myomesin 1"/>
    <property type="match status" value="1"/>
</dbReference>
<dbReference type="FunFam" id="2.60.40.10:FF:000179">
    <property type="entry name" value="Myomesin 2"/>
    <property type="match status" value="1"/>
</dbReference>
<dbReference type="PROSITE" id="PS50853">
    <property type="entry name" value="FN3"/>
    <property type="match status" value="5"/>
</dbReference>
<dbReference type="FunFam" id="2.60.40.10:FF:000124">
    <property type="entry name" value="Myomesin 1"/>
    <property type="match status" value="1"/>
</dbReference>
<dbReference type="PRINTS" id="PR00014">
    <property type="entry name" value="FNTYPEIII"/>
</dbReference>
<feature type="region of interest" description="Disordered" evidence="7">
    <location>
        <begin position="1"/>
        <end position="50"/>
    </location>
</feature>
<reference evidence="10" key="1">
    <citation type="submission" date="2021-01" db="EMBL/GenBank/DDBJ databases">
        <title>A chromosome-scale assembly of European eel, Anguilla anguilla.</title>
        <authorList>
            <person name="Henkel C."/>
            <person name="Jong-Raadsen S.A."/>
            <person name="Dufour S."/>
            <person name="Weltzien F.-A."/>
            <person name="Palstra A.P."/>
            <person name="Pelster B."/>
            <person name="Spaink H.P."/>
            <person name="Van Den Thillart G.E."/>
            <person name="Jansen H."/>
            <person name="Zahm M."/>
            <person name="Klopp C."/>
            <person name="Cedric C."/>
            <person name="Louis A."/>
            <person name="Berthelot C."/>
            <person name="Parey E."/>
            <person name="Roest Crollius H."/>
            <person name="Montfort J."/>
            <person name="Robinson-Rechavi M."/>
            <person name="Bucao C."/>
            <person name="Bouchez O."/>
            <person name="Gislard M."/>
            <person name="Lluch J."/>
            <person name="Milhes M."/>
            <person name="Lampietro C."/>
            <person name="Lopez Roques C."/>
            <person name="Donnadieu C."/>
            <person name="Braasch I."/>
            <person name="Desvignes T."/>
            <person name="Postlethwait J."/>
            <person name="Bobe J."/>
            <person name="Guiguen Y."/>
            <person name="Dirks R."/>
        </authorList>
    </citation>
    <scope>NUCLEOTIDE SEQUENCE</scope>
    <source>
        <strain evidence="10">Tag_6206</strain>
        <tissue evidence="10">Liver</tissue>
    </source>
</reference>
<evidence type="ECO:0000259" key="9">
    <source>
        <dbReference type="PROSITE" id="PS50853"/>
    </source>
</evidence>
<evidence type="ECO:0000256" key="5">
    <source>
        <dbReference type="ARBA" id="ARBA00023179"/>
    </source>
</evidence>
<keyword evidence="5" id="KW-0514">Muscle protein</keyword>
<feature type="compositionally biased region" description="Acidic residues" evidence="7">
    <location>
        <begin position="1471"/>
        <end position="1480"/>
    </location>
</feature>
<dbReference type="FunFam" id="2.60.40.10:FF:000233">
    <property type="entry name" value="Myomesin 1"/>
    <property type="match status" value="1"/>
</dbReference>
<keyword evidence="6" id="KW-0393">Immunoglobulin domain</keyword>
<dbReference type="CDD" id="cd00063">
    <property type="entry name" value="FN3"/>
    <property type="match status" value="5"/>
</dbReference>
<keyword evidence="2" id="KW-0787">Thick filament</keyword>
<dbReference type="FunFam" id="2.60.40.10:FF:000029">
    <property type="entry name" value="Myomesin 1"/>
    <property type="match status" value="1"/>
</dbReference>
<feature type="domain" description="Fibronectin type-III" evidence="9">
    <location>
        <begin position="518"/>
        <end position="613"/>
    </location>
</feature>
<feature type="domain" description="Fibronectin type-III" evidence="9">
    <location>
        <begin position="709"/>
        <end position="814"/>
    </location>
</feature>
<evidence type="ECO:0000256" key="3">
    <source>
        <dbReference type="ARBA" id="ARBA00022490"/>
    </source>
</evidence>
<name>A0A9D3RSP3_ANGAN</name>
<dbReference type="InterPro" id="IPR003599">
    <property type="entry name" value="Ig_sub"/>
</dbReference>
<evidence type="ECO:0000313" key="11">
    <source>
        <dbReference type="Proteomes" id="UP001044222"/>
    </source>
</evidence>
<dbReference type="InterPro" id="IPR007110">
    <property type="entry name" value="Ig-like_dom"/>
</dbReference>
<feature type="compositionally biased region" description="Basic and acidic residues" evidence="7">
    <location>
        <begin position="1481"/>
        <end position="1499"/>
    </location>
</feature>
<dbReference type="PROSITE" id="PS50835">
    <property type="entry name" value="IG_LIKE"/>
    <property type="match status" value="4"/>
</dbReference>
<dbReference type="FunFam" id="2.60.40.10:FF:000069">
    <property type="entry name" value="Alpha-protein kinase 3"/>
    <property type="match status" value="1"/>
</dbReference>
<dbReference type="GO" id="GO:0005737">
    <property type="term" value="C:cytoplasm"/>
    <property type="evidence" value="ECO:0007669"/>
    <property type="project" value="UniProtKB-SubCell"/>
</dbReference>
<dbReference type="EMBL" id="JAFIRN010000009">
    <property type="protein sequence ID" value="KAG5841588.1"/>
    <property type="molecule type" value="Genomic_DNA"/>
</dbReference>
<dbReference type="InterPro" id="IPR036116">
    <property type="entry name" value="FN3_sf"/>
</dbReference>
<dbReference type="SUPFAM" id="SSF49265">
    <property type="entry name" value="Fibronectin type III"/>
    <property type="match status" value="3"/>
</dbReference>
<dbReference type="FunFam" id="2.60.40.10:FF:002172">
    <property type="entry name" value="Myomesin 1a (skelemin)"/>
    <property type="match status" value="2"/>
</dbReference>
<gene>
    <name evidence="10" type="ORF">ANANG_G00168210</name>
</gene>
<dbReference type="GO" id="GO:0032982">
    <property type="term" value="C:myosin filament"/>
    <property type="evidence" value="ECO:0007669"/>
    <property type="project" value="UniProtKB-KW"/>
</dbReference>